<dbReference type="SUPFAM" id="SSF51905">
    <property type="entry name" value="FAD/NAD(P)-binding domain"/>
    <property type="match status" value="1"/>
</dbReference>
<evidence type="ECO:0000259" key="5">
    <source>
        <dbReference type="PROSITE" id="PS00624"/>
    </source>
</evidence>
<name>A0ABV9TL92_9MICC</name>
<dbReference type="Gene3D" id="3.30.560.10">
    <property type="entry name" value="Glucose Oxidase, domain 3"/>
    <property type="match status" value="1"/>
</dbReference>
<evidence type="ECO:0000256" key="3">
    <source>
        <dbReference type="ARBA" id="ARBA00022630"/>
    </source>
</evidence>
<evidence type="ECO:0000313" key="6">
    <source>
        <dbReference type="EMBL" id="MFC4904301.1"/>
    </source>
</evidence>
<gene>
    <name evidence="6" type="ORF">ACFPCS_12055</name>
</gene>
<reference evidence="7" key="1">
    <citation type="journal article" date="2019" name="Int. J. Syst. Evol. Microbiol.">
        <title>The Global Catalogue of Microorganisms (GCM) 10K type strain sequencing project: providing services to taxonomists for standard genome sequencing and annotation.</title>
        <authorList>
            <consortium name="The Broad Institute Genomics Platform"/>
            <consortium name="The Broad Institute Genome Sequencing Center for Infectious Disease"/>
            <person name="Wu L."/>
            <person name="Ma J."/>
        </authorList>
    </citation>
    <scope>NUCLEOTIDE SEQUENCE [LARGE SCALE GENOMIC DNA]</scope>
    <source>
        <strain evidence="7">CGMCC 4.6946</strain>
    </source>
</reference>
<sequence length="535" mass="57348">MRNETAKTYVVVGAGTAGSILTRRLLDAGHEVILLEAGGTDLNPAIHQVSRLGELWHSPEDWDYFTVPQRHADGRVIHWPRGRVLGGSHALNATIWVRGAAQDYDAWAADGCPGWGWEDVLPWFRALETYVPPAGAVPGDSRGTDGPVPVVQDYPLNPVFASIIEAAEQVGVPYNADYNGGTLDGVSQQQINVRDGRRFNTWMAYVKPVEDHPRLSLRTGVLLQRVLVEDGRAVGVAVVPFTAPDGAPEEIRADEVVLCAGALDSPKILLRSGIGPAAHLTDVGVPVVHDLPGVGSNLHDHLLAPVIAEATARTIEHLASDWSVTQTHLFWRSRPDLDAPDTQPIHFSVPMYDEGMEGPTNAFTLHAGLVRPRSRGTVRLTGPGVADPVALDPNIFEDPRDREALLASLRQAREMVRTRPLAQDWGAEELYPGPEVRTEEEEIAYLHRFVTTYHHQVGTCRMGTGPDAVVSPEDLSVHGVDGLRVVDASVMPRVPSGNTNAPTAMIAERAASLITGGSTTLAAAAAAAAAAGAEG</sequence>
<dbReference type="RefSeq" id="WP_277551825.1">
    <property type="nucleotide sequence ID" value="NZ_JARAMH010000014.1"/>
</dbReference>
<dbReference type="InterPro" id="IPR036188">
    <property type="entry name" value="FAD/NAD-bd_sf"/>
</dbReference>
<accession>A0ABV9TL92</accession>
<evidence type="ECO:0000256" key="4">
    <source>
        <dbReference type="ARBA" id="ARBA00022827"/>
    </source>
</evidence>
<comment type="similarity">
    <text evidence="2">Belongs to the GMC oxidoreductase family.</text>
</comment>
<feature type="domain" description="Glucose-methanol-choline oxidoreductase N-terminal" evidence="5">
    <location>
        <begin position="261"/>
        <end position="275"/>
    </location>
</feature>
<dbReference type="Pfam" id="PF00732">
    <property type="entry name" value="GMC_oxred_N"/>
    <property type="match status" value="1"/>
</dbReference>
<dbReference type="InterPro" id="IPR007867">
    <property type="entry name" value="GMC_OxRtase_C"/>
</dbReference>
<comment type="cofactor">
    <cofactor evidence="1">
        <name>FAD</name>
        <dbReference type="ChEBI" id="CHEBI:57692"/>
    </cofactor>
</comment>
<evidence type="ECO:0000256" key="2">
    <source>
        <dbReference type="ARBA" id="ARBA00010790"/>
    </source>
</evidence>
<dbReference type="InterPro" id="IPR000172">
    <property type="entry name" value="GMC_OxRdtase_N"/>
</dbReference>
<dbReference type="PANTHER" id="PTHR11552:SF147">
    <property type="entry name" value="CHOLINE DEHYDROGENASE, MITOCHONDRIAL"/>
    <property type="match status" value="1"/>
</dbReference>
<comment type="caution">
    <text evidence="6">The sequence shown here is derived from an EMBL/GenBank/DDBJ whole genome shotgun (WGS) entry which is preliminary data.</text>
</comment>
<keyword evidence="3" id="KW-0285">Flavoprotein</keyword>
<dbReference type="SUPFAM" id="SSF54373">
    <property type="entry name" value="FAD-linked reductases, C-terminal domain"/>
    <property type="match status" value="1"/>
</dbReference>
<dbReference type="InterPro" id="IPR012132">
    <property type="entry name" value="GMC_OxRdtase"/>
</dbReference>
<keyword evidence="4" id="KW-0274">FAD</keyword>
<dbReference type="PANTHER" id="PTHR11552">
    <property type="entry name" value="GLUCOSE-METHANOL-CHOLINE GMC OXIDOREDUCTASE"/>
    <property type="match status" value="1"/>
</dbReference>
<dbReference type="PROSITE" id="PS00624">
    <property type="entry name" value="GMC_OXRED_2"/>
    <property type="match status" value="1"/>
</dbReference>
<protein>
    <submittedName>
        <fullName evidence="6">GMC family oxidoreductase</fullName>
    </submittedName>
</protein>
<proteinExistence type="inferred from homology"/>
<evidence type="ECO:0000256" key="1">
    <source>
        <dbReference type="ARBA" id="ARBA00001974"/>
    </source>
</evidence>
<dbReference type="Gene3D" id="3.50.50.60">
    <property type="entry name" value="FAD/NAD(P)-binding domain"/>
    <property type="match status" value="1"/>
</dbReference>
<dbReference type="Pfam" id="PF05199">
    <property type="entry name" value="GMC_oxred_C"/>
    <property type="match status" value="1"/>
</dbReference>
<dbReference type="PIRSF" id="PIRSF000137">
    <property type="entry name" value="Alcohol_oxidase"/>
    <property type="match status" value="1"/>
</dbReference>
<organism evidence="6 7">
    <name type="scientific">Kocuria oceani</name>
    <dbReference type="NCBI Taxonomy" id="988827"/>
    <lineage>
        <taxon>Bacteria</taxon>
        <taxon>Bacillati</taxon>
        <taxon>Actinomycetota</taxon>
        <taxon>Actinomycetes</taxon>
        <taxon>Micrococcales</taxon>
        <taxon>Micrococcaceae</taxon>
        <taxon>Kocuria</taxon>
    </lineage>
</organism>
<evidence type="ECO:0000313" key="7">
    <source>
        <dbReference type="Proteomes" id="UP001595797"/>
    </source>
</evidence>
<keyword evidence="7" id="KW-1185">Reference proteome</keyword>
<dbReference type="Proteomes" id="UP001595797">
    <property type="component" value="Unassembled WGS sequence"/>
</dbReference>
<dbReference type="EMBL" id="JBHSIW010000016">
    <property type="protein sequence ID" value="MFC4904301.1"/>
    <property type="molecule type" value="Genomic_DNA"/>
</dbReference>